<dbReference type="EMBL" id="JAAEDK010000046">
    <property type="protein sequence ID" value="MBR0661186.1"/>
    <property type="molecule type" value="Genomic_DNA"/>
</dbReference>
<dbReference type="AlphaFoldDB" id="A0A9X9WLH6"/>
<evidence type="ECO:0000313" key="1">
    <source>
        <dbReference type="EMBL" id="MBR0661186.1"/>
    </source>
</evidence>
<reference evidence="2 3" key="2">
    <citation type="submission" date="2020-02" db="EMBL/GenBank/DDBJ databases">
        <authorList>
            <person name="Sun Q."/>
            <person name="Inoue M."/>
        </authorList>
    </citation>
    <scope>NUCLEOTIDE SEQUENCE [LARGE SCALE GENOMIC DNA]</scope>
    <source>
        <strain evidence="2 3">KCTC 22478</strain>
    </source>
</reference>
<evidence type="ECO:0000313" key="4">
    <source>
        <dbReference type="Proteomes" id="UP001138708"/>
    </source>
</evidence>
<evidence type="ECO:0000313" key="3">
    <source>
        <dbReference type="Proteomes" id="UP000746741"/>
    </source>
</evidence>
<sequence>MHAYLDGLSERDFLDLLRAVGVRLHRETGAASRGTMGFLAELDVIHRLGLNKAAALSAGFDATCPKTDRRLEIKSTVMKKGAKAAHGMLSRFPTAKDADALLIAVYDYDLNLVEVREVAMGKVEEYLAKPGSNARARRVAPAELLRRLGTISWTPVAPSTLNAPAASALD</sequence>
<dbReference type="EMBL" id="JAAVUP010000002">
    <property type="protein sequence ID" value="NKE17551.1"/>
    <property type="molecule type" value="Genomic_DNA"/>
</dbReference>
<evidence type="ECO:0000313" key="2">
    <source>
        <dbReference type="EMBL" id="NKE17551.1"/>
    </source>
</evidence>
<proteinExistence type="predicted"/>
<reference evidence="1" key="3">
    <citation type="journal article" date="2021" name="Syst. Appl. Microbiol.">
        <title>Roseomonas hellenica sp. nov., isolated from roots of wild-growing Alkanna tinctoria.</title>
        <authorList>
            <person name="Rat A."/>
            <person name="Naranjo H.D."/>
            <person name="Lebbe L."/>
            <person name="Cnockaert M."/>
            <person name="Krigas N."/>
            <person name="Grigoriadou K."/>
            <person name="Maloupa E."/>
            <person name="Willems A."/>
        </authorList>
    </citation>
    <scope>NUCLEOTIDE SEQUENCE</scope>
    <source>
        <strain evidence="1">LMG 31161</strain>
    </source>
</reference>
<gene>
    <name evidence="2" type="ORF">GWK15_11405</name>
    <name evidence="1" type="ORF">GXW75_18160</name>
</gene>
<name>A0A9X9WLH6_9PROT</name>
<keyword evidence="3" id="KW-1185">Reference proteome</keyword>
<accession>A0A9X9WLH6</accession>
<dbReference type="Proteomes" id="UP000746741">
    <property type="component" value="Unassembled WGS sequence"/>
</dbReference>
<protein>
    <submittedName>
        <fullName evidence="1">Uncharacterized protein</fullName>
    </submittedName>
</protein>
<dbReference type="RefSeq" id="WP_168041398.1">
    <property type="nucleotide sequence ID" value="NZ_JAAEDK010000046.1"/>
</dbReference>
<dbReference type="Proteomes" id="UP001138708">
    <property type="component" value="Unassembled WGS sequence"/>
</dbReference>
<comment type="caution">
    <text evidence="1">The sequence shown here is derived from an EMBL/GenBank/DDBJ whole genome shotgun (WGS) entry which is preliminary data.</text>
</comment>
<reference evidence="1" key="1">
    <citation type="submission" date="2020-01" db="EMBL/GenBank/DDBJ databases">
        <authorList>
            <person name="Rat A."/>
        </authorList>
    </citation>
    <scope>NUCLEOTIDE SEQUENCE</scope>
    <source>
        <strain evidence="1">LMG 31161</strain>
    </source>
</reference>
<organism evidence="1 4">
    <name type="scientific">Neoroseomonas oryzicola</name>
    <dbReference type="NCBI Taxonomy" id="535904"/>
    <lineage>
        <taxon>Bacteria</taxon>
        <taxon>Pseudomonadati</taxon>
        <taxon>Pseudomonadota</taxon>
        <taxon>Alphaproteobacteria</taxon>
        <taxon>Acetobacterales</taxon>
        <taxon>Acetobacteraceae</taxon>
        <taxon>Neoroseomonas</taxon>
    </lineage>
</organism>